<protein>
    <submittedName>
        <fullName evidence="1">Uncharacterized protein</fullName>
    </submittedName>
</protein>
<dbReference type="Proteomes" id="UP000278152">
    <property type="component" value="Chromosome"/>
</dbReference>
<dbReference type="RefSeq" id="WP_125730193.1">
    <property type="nucleotide sequence ID" value="NZ_AP019314.1"/>
</dbReference>
<proteinExistence type="predicted"/>
<sequence length="143" mass="16112">MSKSISYHPFLLDNLKDPNYAALYLETHLEEDEFEFDPELLKMALRNVLEALGDSHLTAEQIKIYEQFLDKLLTMPAGIGIYNLGLWLKALGLKLAVTVDKEGRNVVENLPSLNGDNKEKYEGVLTKVPDVETENSRGEAFGQ</sequence>
<organism evidence="1 2">
    <name type="scientific">Microcystis viridis NIES-102</name>
    <dbReference type="NCBI Taxonomy" id="213615"/>
    <lineage>
        <taxon>Bacteria</taxon>
        <taxon>Bacillati</taxon>
        <taxon>Cyanobacteriota</taxon>
        <taxon>Cyanophyceae</taxon>
        <taxon>Oscillatoriophycideae</taxon>
        <taxon>Chroococcales</taxon>
        <taxon>Microcystaceae</taxon>
        <taxon>Microcystis</taxon>
    </lineage>
</organism>
<dbReference type="KEGG" id="mvz:myaer102_01640"/>
<name>A0A3G9JZ90_MICVR</name>
<evidence type="ECO:0000313" key="2">
    <source>
        <dbReference type="Proteomes" id="UP000278152"/>
    </source>
</evidence>
<dbReference type="AlphaFoldDB" id="A0A3G9JZ90"/>
<reference evidence="1 2" key="1">
    <citation type="submission" date="2018-11" db="EMBL/GenBank/DDBJ databases">
        <title>Complete genome sequence of Microcystis aeruginosa NIES-102.</title>
        <authorList>
            <person name="Yamaguchi H."/>
            <person name="Suzuki S."/>
            <person name="Kawachi M."/>
        </authorList>
    </citation>
    <scope>NUCLEOTIDE SEQUENCE [LARGE SCALE GENOMIC DNA]</scope>
    <source>
        <strain evidence="1 2">NIES-102</strain>
    </source>
</reference>
<evidence type="ECO:0000313" key="1">
    <source>
        <dbReference type="EMBL" id="BBH37705.1"/>
    </source>
</evidence>
<accession>A0A3G9JZ90</accession>
<dbReference type="EMBL" id="AP019314">
    <property type="protein sequence ID" value="BBH37705.1"/>
    <property type="molecule type" value="Genomic_DNA"/>
</dbReference>
<gene>
    <name evidence="1" type="ORF">myaer102_01640</name>
</gene>